<evidence type="ECO:0000256" key="2">
    <source>
        <dbReference type="ARBA" id="ARBA00004556"/>
    </source>
</evidence>
<dbReference type="AlphaFoldDB" id="A0A1V9YNN3"/>
<dbReference type="PANTHER" id="PTHR21426">
    <property type="entry name" value="EXOCYST COMPLEX COMPONENT 8"/>
    <property type="match status" value="1"/>
</dbReference>
<dbReference type="EMBL" id="JNBR01001450">
    <property type="protein sequence ID" value="OQR87315.1"/>
    <property type="molecule type" value="Genomic_DNA"/>
</dbReference>
<dbReference type="SUPFAM" id="SSF50729">
    <property type="entry name" value="PH domain-like"/>
    <property type="match status" value="1"/>
</dbReference>
<dbReference type="InterPro" id="IPR016159">
    <property type="entry name" value="Cullin_repeat-like_dom_sf"/>
</dbReference>
<dbReference type="InterPro" id="IPR032403">
    <property type="entry name" value="Exo84_C"/>
</dbReference>
<dbReference type="Gene3D" id="2.30.29.30">
    <property type="entry name" value="Pleckstrin-homology domain (PH domain)/Phosphotyrosine-binding domain (PTB)"/>
    <property type="match status" value="1"/>
</dbReference>
<comment type="subcellular location">
    <subcellularLocation>
        <location evidence="3">Cell projection</location>
        <location evidence="3">Growth cone</location>
    </subcellularLocation>
    <subcellularLocation>
        <location evidence="2">Cytoplasm</location>
        <location evidence="2">Perinuclear region</location>
    </subcellularLocation>
</comment>
<comment type="caution">
    <text evidence="10">The sequence shown here is derived from an EMBL/GenBank/DDBJ whole genome shotgun (WGS) entry which is preliminary data.</text>
</comment>
<evidence type="ECO:0000259" key="9">
    <source>
        <dbReference type="PROSITE" id="PS50003"/>
    </source>
</evidence>
<dbReference type="GO" id="GO:0015031">
    <property type="term" value="P:protein transport"/>
    <property type="evidence" value="ECO:0007669"/>
    <property type="project" value="UniProtKB-KW"/>
</dbReference>
<dbReference type="PROSITE" id="PS50003">
    <property type="entry name" value="PH_DOMAIN"/>
    <property type="match status" value="1"/>
</dbReference>
<dbReference type="Pfam" id="PF08700">
    <property type="entry name" value="VPS51_Exo84_N"/>
    <property type="match status" value="1"/>
</dbReference>
<dbReference type="Pfam" id="PF16528">
    <property type="entry name" value="Exo84_C"/>
    <property type="match status" value="1"/>
</dbReference>
<evidence type="ECO:0000256" key="4">
    <source>
        <dbReference type="ARBA" id="ARBA00007210"/>
    </source>
</evidence>
<dbReference type="GO" id="GO:0048471">
    <property type="term" value="C:perinuclear region of cytoplasm"/>
    <property type="evidence" value="ECO:0007669"/>
    <property type="project" value="UniProtKB-SubCell"/>
</dbReference>
<dbReference type="InterPro" id="IPR011993">
    <property type="entry name" value="PH-like_dom_sf"/>
</dbReference>
<sequence length="854" mass="95334">MVSAKEVAQVAVYGGPLDKRGRTGWKKRYFYLTMSQWMYYDTNDSSAPSFITSATDISAVEELNASSDPLVSQSLSSSSQKGFIFAIVVGKKRSELRAATEEDRDGWIGALAPYTKETAPLSSPHAHHPKSRSKAELVKVAEHLKQQLAFQKKKTFVAEDAITILAKKFPHLTPLELETWGQTLLDAKLIQAMAPTTKDSIAFKRHPGVFSCEVKKSAKLSAEAIIEELKDDICANYSTFLAASSEIRSMESSVSHMKTLLTNCKRSLALLQSVTLEPPKLDGKKGSLGSMHGSSATLAIVPDDANLELEHSLEMYLFEQDYDGFAALVVDTRSASPPPHTLEVLSRYTQQFVVQVTARASVHRINRERHVGHLIRLGETKVATDMCLHEYSARIATQLRTVPASGVGLNYVLEASRAFFTTLLMCYEDFLASFEGQPSGFFVALTGWIHGQVALFAGEIALHIFECPDPAMAWVVRPPADFKAASKAIGASLRYLFFGARQLELAGLPIAASLSTCLGESLETHVRNYARAIKLKVKDEVKRERWELLAMKIRDDKSQREEDVVLSKSARYFYGLLQQYLRDLQKLLHPSYPTSHSPRIQLTVLYETELVLSQYLQDIKAAFDNPKTLTSVKYAHVVAMLATMRYIEKDSVHRVLHALRTCVPAAQIGKALFGSQVRRRLWATDAALWKVRQLWEEMFARCIPRMAQALLLNSIRWGELNLSSETLPTDGQVLFLTTFLTDLTSVSPDQLDIFGELEDVMLQLLEAVLTAMAEDATWWQLVDSKQKVLGYGGTSQFIAELRVMIARVASPRVERSGLAVEQRLVAMYSRVGTKKELAPDAWYSQYAAEITREK</sequence>
<keyword evidence="8" id="KW-0653">Protein transport</keyword>
<dbReference type="SMART" id="SM00233">
    <property type="entry name" value="PH"/>
    <property type="match status" value="1"/>
</dbReference>
<comment type="similarity">
    <text evidence="4">Belongs to the EXO84 family.</text>
</comment>
<organism evidence="10 11">
    <name type="scientific">Achlya hypogyna</name>
    <name type="common">Oomycete</name>
    <name type="synonym">Protoachlya hypogyna</name>
    <dbReference type="NCBI Taxonomy" id="1202772"/>
    <lineage>
        <taxon>Eukaryota</taxon>
        <taxon>Sar</taxon>
        <taxon>Stramenopiles</taxon>
        <taxon>Oomycota</taxon>
        <taxon>Saprolegniomycetes</taxon>
        <taxon>Saprolegniales</taxon>
        <taxon>Achlyaceae</taxon>
        <taxon>Achlya</taxon>
    </lineage>
</organism>
<proteinExistence type="inferred from homology"/>
<gene>
    <name evidence="10" type="ORF">ACHHYP_09114</name>
</gene>
<dbReference type="InterPro" id="IPR001849">
    <property type="entry name" value="PH_domain"/>
</dbReference>
<name>A0A1V9YNN3_ACHHY</name>
<accession>A0A1V9YNN3</accession>
<protein>
    <recommendedName>
        <fullName evidence="5">Exocyst complex component 8</fullName>
    </recommendedName>
</protein>
<evidence type="ECO:0000256" key="1">
    <source>
        <dbReference type="ARBA" id="ARBA00002660"/>
    </source>
</evidence>
<evidence type="ECO:0000256" key="3">
    <source>
        <dbReference type="ARBA" id="ARBA00004624"/>
    </source>
</evidence>
<evidence type="ECO:0000256" key="5">
    <source>
        <dbReference type="ARBA" id="ARBA00017509"/>
    </source>
</evidence>
<evidence type="ECO:0000256" key="8">
    <source>
        <dbReference type="ARBA" id="ARBA00022927"/>
    </source>
</evidence>
<dbReference type="GO" id="GO:0006893">
    <property type="term" value="P:Golgi to plasma membrane transport"/>
    <property type="evidence" value="ECO:0007669"/>
    <property type="project" value="TreeGrafter"/>
</dbReference>
<keyword evidence="11" id="KW-1185">Reference proteome</keyword>
<evidence type="ECO:0000256" key="7">
    <source>
        <dbReference type="ARBA" id="ARBA00022483"/>
    </source>
</evidence>
<dbReference type="STRING" id="1202772.A0A1V9YNN3"/>
<evidence type="ECO:0000256" key="6">
    <source>
        <dbReference type="ARBA" id="ARBA00022448"/>
    </source>
</evidence>
<keyword evidence="7" id="KW-0268">Exocytosis</keyword>
<dbReference type="GO" id="GO:0000145">
    <property type="term" value="C:exocyst"/>
    <property type="evidence" value="ECO:0007669"/>
    <property type="project" value="InterPro"/>
</dbReference>
<dbReference type="GO" id="GO:0006887">
    <property type="term" value="P:exocytosis"/>
    <property type="evidence" value="ECO:0007669"/>
    <property type="project" value="UniProtKB-KW"/>
</dbReference>
<evidence type="ECO:0000313" key="11">
    <source>
        <dbReference type="Proteomes" id="UP000243579"/>
    </source>
</evidence>
<comment type="function">
    <text evidence="1">Component of the exocyst complex involved in the docking of exocytic vesicles with fusion sites on the plasma membrane.</text>
</comment>
<keyword evidence="6" id="KW-0813">Transport</keyword>
<dbReference type="PANTHER" id="PTHR21426:SF12">
    <property type="entry name" value="EXOCYST COMPLEX COMPONENT 8"/>
    <property type="match status" value="1"/>
</dbReference>
<dbReference type="InterPro" id="IPR033961">
    <property type="entry name" value="Exo84"/>
</dbReference>
<evidence type="ECO:0000313" key="10">
    <source>
        <dbReference type="EMBL" id="OQR87315.1"/>
    </source>
</evidence>
<dbReference type="SUPFAM" id="SSF74788">
    <property type="entry name" value="Cullin repeat-like"/>
    <property type="match status" value="1"/>
</dbReference>
<feature type="domain" description="PH" evidence="9">
    <location>
        <begin position="10"/>
        <end position="116"/>
    </location>
</feature>
<reference evidence="10 11" key="1">
    <citation type="journal article" date="2014" name="Genome Biol. Evol.">
        <title>The secreted proteins of Achlya hypogyna and Thraustotheca clavata identify the ancestral oomycete secretome and reveal gene acquisitions by horizontal gene transfer.</title>
        <authorList>
            <person name="Misner I."/>
            <person name="Blouin N."/>
            <person name="Leonard G."/>
            <person name="Richards T.A."/>
            <person name="Lane C.E."/>
        </authorList>
    </citation>
    <scope>NUCLEOTIDE SEQUENCE [LARGE SCALE GENOMIC DNA]</scope>
    <source>
        <strain evidence="10 11">ATCC 48635</strain>
    </source>
</reference>
<dbReference type="OrthoDB" id="642193at2759"/>
<dbReference type="Proteomes" id="UP000243579">
    <property type="component" value="Unassembled WGS sequence"/>
</dbReference>
<dbReference type="Pfam" id="PF00169">
    <property type="entry name" value="PH"/>
    <property type="match status" value="1"/>
</dbReference>